<dbReference type="Pfam" id="PF01352">
    <property type="entry name" value="KRAB"/>
    <property type="match status" value="1"/>
</dbReference>
<protein>
    <recommendedName>
        <fullName evidence="1">KRAB domain-containing protein</fullName>
    </recommendedName>
</protein>
<dbReference type="PROSITE" id="PS50805">
    <property type="entry name" value="KRAB"/>
    <property type="match status" value="1"/>
</dbReference>
<dbReference type="EMBL" id="JAULJE010000016">
    <property type="protein sequence ID" value="KAK1333826.1"/>
    <property type="molecule type" value="Genomic_DNA"/>
</dbReference>
<dbReference type="InterPro" id="IPR050169">
    <property type="entry name" value="Krueppel_C2H2_ZnF"/>
</dbReference>
<sequence length="168" mass="19057">MSSELPTLLQEHQKMNKSQASVSFNDVTVGFTQEEWQHLDPTQRSLYRDVMLENYSNLVAVESPTSRLYGPSPKLFHFTGYCVTKPEVIFRLEQGEEPWILEEEFPSQRFPGLLHLPLLLRGDRGWQLPLTPTAGAWCQSQSLSAVNGYERQLPAPIAPEGFSTFPCS</sequence>
<dbReference type="SUPFAM" id="SSF109640">
    <property type="entry name" value="KRAB domain (Kruppel-associated box)"/>
    <property type="match status" value="1"/>
</dbReference>
<dbReference type="CDD" id="cd07765">
    <property type="entry name" value="KRAB_A-box"/>
    <property type="match status" value="1"/>
</dbReference>
<keyword evidence="3" id="KW-1185">Reference proteome</keyword>
<dbReference type="PANTHER" id="PTHR23232:SF131">
    <property type="entry name" value="KRAB DOMAIN-CONTAINING PROTEIN"/>
    <property type="match status" value="1"/>
</dbReference>
<dbReference type="Proteomes" id="UP001177744">
    <property type="component" value="Unassembled WGS sequence"/>
</dbReference>
<evidence type="ECO:0000313" key="2">
    <source>
        <dbReference type="EMBL" id="KAK1333826.1"/>
    </source>
</evidence>
<comment type="caution">
    <text evidence="2">The sequence shown here is derived from an EMBL/GenBank/DDBJ whole genome shotgun (WGS) entry which is preliminary data.</text>
</comment>
<dbReference type="AlphaFoldDB" id="A0AA40LHI6"/>
<gene>
    <name evidence="2" type="ORF">QTO34_006214</name>
</gene>
<dbReference type="GO" id="GO:0006355">
    <property type="term" value="P:regulation of DNA-templated transcription"/>
    <property type="evidence" value="ECO:0007669"/>
    <property type="project" value="InterPro"/>
</dbReference>
<evidence type="ECO:0000259" key="1">
    <source>
        <dbReference type="PROSITE" id="PS50805"/>
    </source>
</evidence>
<feature type="domain" description="KRAB" evidence="1">
    <location>
        <begin position="22"/>
        <end position="111"/>
    </location>
</feature>
<reference evidence="2" key="1">
    <citation type="submission" date="2023-06" db="EMBL/GenBank/DDBJ databases">
        <title>Reference genome for the Northern bat (Eptesicus nilssonii), a most northern bat species.</title>
        <authorList>
            <person name="Laine V.N."/>
            <person name="Pulliainen A.T."/>
            <person name="Lilley T.M."/>
        </authorList>
    </citation>
    <scope>NUCLEOTIDE SEQUENCE</scope>
    <source>
        <strain evidence="2">BLF_Eptnil</strain>
        <tissue evidence="2">Kidney</tissue>
    </source>
</reference>
<dbReference type="Gene3D" id="6.10.140.140">
    <property type="match status" value="1"/>
</dbReference>
<dbReference type="SMART" id="SM00349">
    <property type="entry name" value="KRAB"/>
    <property type="match status" value="1"/>
</dbReference>
<dbReference type="InterPro" id="IPR036051">
    <property type="entry name" value="KRAB_dom_sf"/>
</dbReference>
<dbReference type="PANTHER" id="PTHR23232">
    <property type="entry name" value="KRAB DOMAIN C2H2 ZINC FINGER"/>
    <property type="match status" value="1"/>
</dbReference>
<proteinExistence type="predicted"/>
<organism evidence="2 3">
    <name type="scientific">Cnephaeus nilssonii</name>
    <name type="common">Northern bat</name>
    <name type="synonym">Eptesicus nilssonii</name>
    <dbReference type="NCBI Taxonomy" id="3371016"/>
    <lineage>
        <taxon>Eukaryota</taxon>
        <taxon>Metazoa</taxon>
        <taxon>Chordata</taxon>
        <taxon>Craniata</taxon>
        <taxon>Vertebrata</taxon>
        <taxon>Euteleostomi</taxon>
        <taxon>Mammalia</taxon>
        <taxon>Eutheria</taxon>
        <taxon>Laurasiatheria</taxon>
        <taxon>Chiroptera</taxon>
        <taxon>Yangochiroptera</taxon>
        <taxon>Vespertilionidae</taxon>
        <taxon>Cnephaeus</taxon>
    </lineage>
</organism>
<dbReference type="InterPro" id="IPR001909">
    <property type="entry name" value="KRAB"/>
</dbReference>
<name>A0AA40LHI6_CNENI</name>
<evidence type="ECO:0000313" key="3">
    <source>
        <dbReference type="Proteomes" id="UP001177744"/>
    </source>
</evidence>
<accession>A0AA40LHI6</accession>